<evidence type="ECO:0000256" key="1">
    <source>
        <dbReference type="SAM" id="MobiDB-lite"/>
    </source>
</evidence>
<proteinExistence type="predicted"/>
<dbReference type="EMBL" id="CM016559">
    <property type="protein sequence ID" value="TKV99182.1"/>
    <property type="molecule type" value="Genomic_DNA"/>
</dbReference>
<name>A0A4U6TEU8_SETVI</name>
<feature type="compositionally biased region" description="Polar residues" evidence="1">
    <location>
        <begin position="220"/>
        <end position="229"/>
    </location>
</feature>
<gene>
    <name evidence="2" type="ORF">SEVIR_8G026600v2</name>
</gene>
<accession>A0A4U6TEU8</accession>
<dbReference type="Gramene" id="TKV99182">
    <property type="protein sequence ID" value="TKV99182"/>
    <property type="gene ID" value="SEVIR_8G026600v2"/>
</dbReference>
<keyword evidence="3" id="KW-1185">Reference proteome</keyword>
<evidence type="ECO:0000313" key="3">
    <source>
        <dbReference type="Proteomes" id="UP000298652"/>
    </source>
</evidence>
<dbReference type="AlphaFoldDB" id="A0A4U6TEU8"/>
<dbReference type="Proteomes" id="UP000298652">
    <property type="component" value="Chromosome 8"/>
</dbReference>
<protein>
    <submittedName>
        <fullName evidence="2">Uncharacterized protein</fullName>
    </submittedName>
</protein>
<organism evidence="2 3">
    <name type="scientific">Setaria viridis</name>
    <name type="common">Green bristlegrass</name>
    <name type="synonym">Setaria italica subsp. viridis</name>
    <dbReference type="NCBI Taxonomy" id="4556"/>
    <lineage>
        <taxon>Eukaryota</taxon>
        <taxon>Viridiplantae</taxon>
        <taxon>Streptophyta</taxon>
        <taxon>Embryophyta</taxon>
        <taxon>Tracheophyta</taxon>
        <taxon>Spermatophyta</taxon>
        <taxon>Magnoliopsida</taxon>
        <taxon>Liliopsida</taxon>
        <taxon>Poales</taxon>
        <taxon>Poaceae</taxon>
        <taxon>PACMAD clade</taxon>
        <taxon>Panicoideae</taxon>
        <taxon>Panicodae</taxon>
        <taxon>Paniceae</taxon>
        <taxon>Cenchrinae</taxon>
        <taxon>Setaria</taxon>
    </lineage>
</organism>
<evidence type="ECO:0000313" key="2">
    <source>
        <dbReference type="EMBL" id="TKV99182.1"/>
    </source>
</evidence>
<feature type="region of interest" description="Disordered" evidence="1">
    <location>
        <begin position="208"/>
        <end position="229"/>
    </location>
</feature>
<sequence length="229" mass="23683">MADFTTLVEGIRCVSNDVNHVSEGLDLFAHNIREIFGELREELLLLKDKIVVPPVKTQLAATATAMATSSSPATATSSNLLAGTVSTVDTVEDSYIVVAASPPTSTASLPTIVAASSRVASLVPLTPAAPSVATPSPPRASYLIQATTSSPPAASTPTVLPAYSNHARKGHNPHPLKLRLAILPGVRTCVFPYRHHPWRARRLASLPTSAASGTPAGQHASATSGTSVG</sequence>
<reference evidence="2" key="1">
    <citation type="submission" date="2019-03" db="EMBL/GenBank/DDBJ databases">
        <title>WGS assembly of Setaria viridis.</title>
        <authorList>
            <person name="Huang P."/>
            <person name="Jenkins J."/>
            <person name="Grimwood J."/>
            <person name="Barry K."/>
            <person name="Healey A."/>
            <person name="Mamidi S."/>
            <person name="Sreedasyam A."/>
            <person name="Shu S."/>
            <person name="Feldman M."/>
            <person name="Wu J."/>
            <person name="Yu Y."/>
            <person name="Chen C."/>
            <person name="Johnson J."/>
            <person name="Rokhsar D."/>
            <person name="Baxter I."/>
            <person name="Schmutz J."/>
            <person name="Brutnell T."/>
            <person name="Kellogg E."/>
        </authorList>
    </citation>
    <scope>NUCLEOTIDE SEQUENCE [LARGE SCALE GENOMIC DNA]</scope>
</reference>